<keyword evidence="3" id="KW-0238">DNA-binding</keyword>
<keyword evidence="4" id="KW-0804">Transcription</keyword>
<dbReference type="KEGG" id="salm:D0Y50_06515"/>
<evidence type="ECO:0000313" key="6">
    <source>
        <dbReference type="EMBL" id="AXR06057.1"/>
    </source>
</evidence>
<keyword evidence="2" id="KW-0805">Transcription regulation</keyword>
<dbReference type="GO" id="GO:0043565">
    <property type="term" value="F:sequence-specific DNA binding"/>
    <property type="evidence" value="ECO:0007669"/>
    <property type="project" value="TreeGrafter"/>
</dbReference>
<evidence type="ECO:0000256" key="2">
    <source>
        <dbReference type="ARBA" id="ARBA00023015"/>
    </source>
</evidence>
<dbReference type="Proteomes" id="UP000262073">
    <property type="component" value="Chromosome"/>
</dbReference>
<dbReference type="PROSITE" id="PS50931">
    <property type="entry name" value="HTH_LYSR"/>
    <property type="match status" value="1"/>
</dbReference>
<dbReference type="SUPFAM" id="SSF53850">
    <property type="entry name" value="Periplasmic binding protein-like II"/>
    <property type="match status" value="1"/>
</dbReference>
<dbReference type="InterPro" id="IPR036390">
    <property type="entry name" value="WH_DNA-bd_sf"/>
</dbReference>
<dbReference type="GO" id="GO:0006351">
    <property type="term" value="P:DNA-templated transcription"/>
    <property type="evidence" value="ECO:0007669"/>
    <property type="project" value="TreeGrafter"/>
</dbReference>
<evidence type="ECO:0000259" key="5">
    <source>
        <dbReference type="PROSITE" id="PS50931"/>
    </source>
</evidence>
<dbReference type="OrthoDB" id="9786526at2"/>
<proteinExistence type="inferred from homology"/>
<dbReference type="SUPFAM" id="SSF46785">
    <property type="entry name" value="Winged helix' DNA-binding domain"/>
    <property type="match status" value="1"/>
</dbReference>
<keyword evidence="7" id="KW-1185">Reference proteome</keyword>
<dbReference type="InterPro" id="IPR058163">
    <property type="entry name" value="LysR-type_TF_proteobact-type"/>
</dbReference>
<sequence>MERLEGMKVFVQVVEANHFGRAAEALGMPKSRVSRMIKEMEDYLGVKLIQRTTRKLRVTQDGENYAAQCRYLLAEISAIESHFPHKAGRPRGRLKVSMPTSLAHHAVLPEISQFIHQYPDVELLLCTSDKNVDLFQDGYDCVIRAGEIDDSTSLIAQKLTVSAWVVVAAPTYIEQFGKPQNLDELSNHRAIGYLSQSSGRVADWHFLDNQASVSVKMHEVLRVNDTDTYVNCGLQGLGLIRIARYIAQPYIANGSLVEVLDQYPSPVMPLSLVYPQSKHVKPSFRVFEHWIKTVLAKE</sequence>
<organism evidence="6 7">
    <name type="scientific">Salinimonas sediminis</name>
    <dbReference type="NCBI Taxonomy" id="2303538"/>
    <lineage>
        <taxon>Bacteria</taxon>
        <taxon>Pseudomonadati</taxon>
        <taxon>Pseudomonadota</taxon>
        <taxon>Gammaproteobacteria</taxon>
        <taxon>Alteromonadales</taxon>
        <taxon>Alteromonadaceae</taxon>
        <taxon>Alteromonas/Salinimonas group</taxon>
        <taxon>Salinimonas</taxon>
    </lineage>
</organism>
<dbReference type="EMBL" id="CP031769">
    <property type="protein sequence ID" value="AXR06057.1"/>
    <property type="molecule type" value="Genomic_DNA"/>
</dbReference>
<accession>A0A346NKK0</accession>
<dbReference type="InterPro" id="IPR036388">
    <property type="entry name" value="WH-like_DNA-bd_sf"/>
</dbReference>
<dbReference type="PANTHER" id="PTHR30537">
    <property type="entry name" value="HTH-TYPE TRANSCRIPTIONAL REGULATOR"/>
    <property type="match status" value="1"/>
</dbReference>
<dbReference type="AlphaFoldDB" id="A0A346NKK0"/>
<dbReference type="Pfam" id="PF03466">
    <property type="entry name" value="LysR_substrate"/>
    <property type="match status" value="1"/>
</dbReference>
<dbReference type="InterPro" id="IPR005119">
    <property type="entry name" value="LysR_subst-bd"/>
</dbReference>
<dbReference type="GO" id="GO:0003700">
    <property type="term" value="F:DNA-binding transcription factor activity"/>
    <property type="evidence" value="ECO:0007669"/>
    <property type="project" value="InterPro"/>
</dbReference>
<dbReference type="RefSeq" id="WP_117316051.1">
    <property type="nucleotide sequence ID" value="NZ_CP031769.1"/>
</dbReference>
<evidence type="ECO:0000256" key="3">
    <source>
        <dbReference type="ARBA" id="ARBA00023125"/>
    </source>
</evidence>
<feature type="domain" description="HTH lysR-type" evidence="5">
    <location>
        <begin position="1"/>
        <end position="59"/>
    </location>
</feature>
<dbReference type="PANTHER" id="PTHR30537:SF72">
    <property type="entry name" value="LYSR FAMILY TRANSCRIPTIONAL REGULATOR"/>
    <property type="match status" value="1"/>
</dbReference>
<reference evidence="6 7" key="1">
    <citation type="submission" date="2018-08" db="EMBL/GenBank/DDBJ databases">
        <title>Salinimonas sediminis sp. nov., a piezophilic bacterium isolated from a deep-sea sediment sample from the New Britain Trench.</title>
        <authorList>
            <person name="Cao J."/>
        </authorList>
    </citation>
    <scope>NUCLEOTIDE SEQUENCE [LARGE SCALE GENOMIC DNA]</scope>
    <source>
        <strain evidence="6 7">N102</strain>
    </source>
</reference>
<dbReference type="FunFam" id="1.10.10.10:FF:000001">
    <property type="entry name" value="LysR family transcriptional regulator"/>
    <property type="match status" value="1"/>
</dbReference>
<dbReference type="InterPro" id="IPR000847">
    <property type="entry name" value="LysR_HTH_N"/>
</dbReference>
<dbReference type="Gene3D" id="1.10.10.10">
    <property type="entry name" value="Winged helix-like DNA-binding domain superfamily/Winged helix DNA-binding domain"/>
    <property type="match status" value="1"/>
</dbReference>
<evidence type="ECO:0000256" key="4">
    <source>
        <dbReference type="ARBA" id="ARBA00023163"/>
    </source>
</evidence>
<dbReference type="Gene3D" id="3.40.190.290">
    <property type="match status" value="1"/>
</dbReference>
<dbReference type="CDD" id="cd08472">
    <property type="entry name" value="PBP2_CrgA_like_3"/>
    <property type="match status" value="1"/>
</dbReference>
<gene>
    <name evidence="6" type="ORF">D0Y50_06515</name>
</gene>
<dbReference type="Pfam" id="PF00126">
    <property type="entry name" value="HTH_1"/>
    <property type="match status" value="1"/>
</dbReference>
<evidence type="ECO:0000313" key="7">
    <source>
        <dbReference type="Proteomes" id="UP000262073"/>
    </source>
</evidence>
<comment type="similarity">
    <text evidence="1">Belongs to the LysR transcriptional regulatory family.</text>
</comment>
<protein>
    <submittedName>
        <fullName evidence="6">LysR family transcriptional regulator</fullName>
    </submittedName>
</protein>
<evidence type="ECO:0000256" key="1">
    <source>
        <dbReference type="ARBA" id="ARBA00009437"/>
    </source>
</evidence>
<name>A0A346NKK0_9ALTE</name>